<organism evidence="2 3">
    <name type="scientific">Cirrhinus molitorella</name>
    <name type="common">mud carp</name>
    <dbReference type="NCBI Taxonomy" id="172907"/>
    <lineage>
        <taxon>Eukaryota</taxon>
        <taxon>Metazoa</taxon>
        <taxon>Chordata</taxon>
        <taxon>Craniata</taxon>
        <taxon>Vertebrata</taxon>
        <taxon>Euteleostomi</taxon>
        <taxon>Actinopterygii</taxon>
        <taxon>Neopterygii</taxon>
        <taxon>Teleostei</taxon>
        <taxon>Ostariophysi</taxon>
        <taxon>Cypriniformes</taxon>
        <taxon>Cyprinidae</taxon>
        <taxon>Labeoninae</taxon>
        <taxon>Labeonini</taxon>
        <taxon>Cirrhinus</taxon>
    </lineage>
</organism>
<gene>
    <name evidence="2" type="ORF">Q8A67_005548</name>
</gene>
<name>A0AA88TSR2_9TELE</name>
<keyword evidence="3" id="KW-1185">Reference proteome</keyword>
<feature type="compositionally biased region" description="Polar residues" evidence="1">
    <location>
        <begin position="26"/>
        <end position="36"/>
    </location>
</feature>
<protein>
    <submittedName>
        <fullName evidence="2">Uncharacterized protein</fullName>
    </submittedName>
</protein>
<evidence type="ECO:0000256" key="1">
    <source>
        <dbReference type="SAM" id="MobiDB-lite"/>
    </source>
</evidence>
<evidence type="ECO:0000313" key="3">
    <source>
        <dbReference type="Proteomes" id="UP001187343"/>
    </source>
</evidence>
<proteinExistence type="predicted"/>
<reference evidence="2" key="1">
    <citation type="submission" date="2023-08" db="EMBL/GenBank/DDBJ databases">
        <title>Chromosome-level Genome Assembly of mud carp (Cirrhinus molitorella).</title>
        <authorList>
            <person name="Liu H."/>
        </authorList>
    </citation>
    <scope>NUCLEOTIDE SEQUENCE</scope>
    <source>
        <strain evidence="2">Prfri</strain>
        <tissue evidence="2">Muscle</tissue>
    </source>
</reference>
<dbReference type="Proteomes" id="UP001187343">
    <property type="component" value="Unassembled WGS sequence"/>
</dbReference>
<accession>A0AA88TSR2</accession>
<dbReference type="EMBL" id="JAUYZG010000005">
    <property type="protein sequence ID" value="KAK2906563.1"/>
    <property type="molecule type" value="Genomic_DNA"/>
</dbReference>
<comment type="caution">
    <text evidence="2">The sequence shown here is derived from an EMBL/GenBank/DDBJ whole genome shotgun (WGS) entry which is preliminary data.</text>
</comment>
<sequence>MADVDRNAVKQSRSTGNKVDEASPVYSKNSSCQYNHPQKLDMPIKESLEQMPETQLMLSMHPTTPSGPPCWVLKPPVKEAVQAFCTFSVLSVPATSLQTERGPQSKKLSKLSVHSLACRCPPPPSRLNGGNKTCSCLKFGRYDSRSSYEAFQKKTELVAEVNGWDEVERVGQPTAASDGDAQQVLLDV</sequence>
<feature type="region of interest" description="Disordered" evidence="1">
    <location>
        <begin position="1"/>
        <end position="39"/>
    </location>
</feature>
<dbReference type="AlphaFoldDB" id="A0AA88TSR2"/>
<evidence type="ECO:0000313" key="2">
    <source>
        <dbReference type="EMBL" id="KAK2906563.1"/>
    </source>
</evidence>